<feature type="transmembrane region" description="Helical" evidence="7">
    <location>
        <begin position="117"/>
        <end position="136"/>
    </location>
</feature>
<sequence length="567" mass="62503">MASRLRHILKTKESAGSDDGETDRKSYGPLSNKDLEPTPPDERNWSPLYFFAFQFSIAFSPTTYNIGSSLFAIGLNYWTIIISAFVGTALCCAVLLFNSRGPTIYHIGFPVYVRASAGVYGARIAIFIRMIVAIFYMGTQTYYASRLLAVALRAVFGDSWVNIPNHLPASAGITSSNMLAFFLTWLFQFPTAWLHPKNAGPLFVVKSIFSPLSYFVTMIWALVKFKGVELELGTKTLSGGALGWGFMKSINTVVSGVIPPMVNIADLARYGNQPQDVAPLVAGLFISKPLVILIGLFTTAAGAKHFGVANWNLWDFYSLVLDHYWGPGTRTLVFLGAYIQAFATVCTNISSNAIPVGADLSGLFPKYFTIVRGQILCNLLIWAVVPWLLVNSAANFLTFLGSYLCFITPIVACMIVDYWIVRRGNLHILSLYRAESSSPYYYNHGFDPRALVAWISGIVLVISGIAGAIKPGTISQMAVNIYNCGFVLSFAAGASVYYIACKIFPPRIYPAGEHENETKSWEHMRLTEGFFLDDDILPEYIRERFIVSEGSSPTLVVQAGENVVEKV</sequence>
<feature type="transmembrane region" description="Helical" evidence="7">
    <location>
        <begin position="277"/>
        <end position="303"/>
    </location>
</feature>
<reference evidence="8 9" key="1">
    <citation type="submission" date="2015-10" db="EMBL/GenBank/DDBJ databases">
        <title>Full genome of DAOMC 229536 Phialocephala scopiformis, a fungal endophyte of spruce producing the potent anti-insectan compound rugulosin.</title>
        <authorList>
            <consortium name="DOE Joint Genome Institute"/>
            <person name="Walker A.K."/>
            <person name="Frasz S.L."/>
            <person name="Seifert K.A."/>
            <person name="Miller J.D."/>
            <person name="Mondo S.J."/>
            <person name="Labutti K."/>
            <person name="Lipzen A."/>
            <person name="Dockter R."/>
            <person name="Kennedy M."/>
            <person name="Grigoriev I.V."/>
            <person name="Spatafora J.W."/>
        </authorList>
    </citation>
    <scope>NUCLEOTIDE SEQUENCE [LARGE SCALE GENOMIC DNA]</scope>
    <source>
        <strain evidence="8 9">CBS 120377</strain>
    </source>
</reference>
<keyword evidence="9" id="KW-1185">Reference proteome</keyword>
<dbReference type="InParanoid" id="A0A194XH77"/>
<keyword evidence="4 7" id="KW-1133">Transmembrane helix</keyword>
<dbReference type="CDD" id="cd11482">
    <property type="entry name" value="SLC-NCS1sbd_NRT1-like"/>
    <property type="match status" value="1"/>
</dbReference>
<evidence type="ECO:0000256" key="3">
    <source>
        <dbReference type="ARBA" id="ARBA00022692"/>
    </source>
</evidence>
<feature type="transmembrane region" description="Helical" evidence="7">
    <location>
        <begin position="397"/>
        <end position="421"/>
    </location>
</feature>
<evidence type="ECO:0000256" key="6">
    <source>
        <dbReference type="SAM" id="MobiDB-lite"/>
    </source>
</evidence>
<evidence type="ECO:0000256" key="5">
    <source>
        <dbReference type="ARBA" id="ARBA00023136"/>
    </source>
</evidence>
<evidence type="ECO:0000256" key="1">
    <source>
        <dbReference type="ARBA" id="ARBA00004141"/>
    </source>
</evidence>
<comment type="similarity">
    <text evidence="2">Belongs to the purine-cytosine permease (2.A.39) family.</text>
</comment>
<evidence type="ECO:0000313" key="8">
    <source>
        <dbReference type="EMBL" id="KUJ19518.1"/>
    </source>
</evidence>
<feature type="region of interest" description="Disordered" evidence="6">
    <location>
        <begin position="1"/>
        <end position="39"/>
    </location>
</feature>
<dbReference type="EMBL" id="KQ947411">
    <property type="protein sequence ID" value="KUJ19518.1"/>
    <property type="molecule type" value="Genomic_DNA"/>
</dbReference>
<gene>
    <name evidence="8" type="ORF">LY89DRAFT_492968</name>
</gene>
<dbReference type="PANTHER" id="PTHR30618:SF0">
    <property type="entry name" value="PURINE-URACIL PERMEASE NCS1"/>
    <property type="match status" value="1"/>
</dbReference>
<dbReference type="InterPro" id="IPR045225">
    <property type="entry name" value="Uracil/uridine/allantoin_perm"/>
</dbReference>
<feature type="transmembrane region" description="Helical" evidence="7">
    <location>
        <begin position="243"/>
        <end position="265"/>
    </location>
</feature>
<dbReference type="KEGG" id="psco:LY89DRAFT_492968"/>
<name>A0A194XH77_MOLSC</name>
<dbReference type="GO" id="GO:0005886">
    <property type="term" value="C:plasma membrane"/>
    <property type="evidence" value="ECO:0007669"/>
    <property type="project" value="TreeGrafter"/>
</dbReference>
<evidence type="ECO:0000256" key="7">
    <source>
        <dbReference type="SAM" id="Phobius"/>
    </source>
</evidence>
<evidence type="ECO:0000256" key="4">
    <source>
        <dbReference type="ARBA" id="ARBA00022989"/>
    </source>
</evidence>
<feature type="transmembrane region" description="Helical" evidence="7">
    <location>
        <begin position="451"/>
        <end position="469"/>
    </location>
</feature>
<feature type="transmembrane region" description="Helical" evidence="7">
    <location>
        <begin position="199"/>
        <end position="223"/>
    </location>
</feature>
<evidence type="ECO:0000313" key="9">
    <source>
        <dbReference type="Proteomes" id="UP000070700"/>
    </source>
</evidence>
<dbReference type="RefSeq" id="XP_018073873.1">
    <property type="nucleotide sequence ID" value="XM_018207909.1"/>
</dbReference>
<dbReference type="InterPro" id="IPR001248">
    <property type="entry name" value="Pur-cyt_permease"/>
</dbReference>
<accession>A0A194XH77</accession>
<proteinExistence type="inferred from homology"/>
<dbReference type="GO" id="GO:0015205">
    <property type="term" value="F:nucleobase transmembrane transporter activity"/>
    <property type="evidence" value="ECO:0007669"/>
    <property type="project" value="TreeGrafter"/>
</dbReference>
<dbReference type="OrthoDB" id="2018619at2759"/>
<protein>
    <submittedName>
        <fullName evidence="8">Putative allantoin permease</fullName>
    </submittedName>
</protein>
<evidence type="ECO:0000256" key="2">
    <source>
        <dbReference type="ARBA" id="ARBA00008974"/>
    </source>
</evidence>
<dbReference type="GeneID" id="28817635"/>
<feature type="transmembrane region" description="Helical" evidence="7">
    <location>
        <begin position="167"/>
        <end position="187"/>
    </location>
</feature>
<dbReference type="Proteomes" id="UP000070700">
    <property type="component" value="Unassembled WGS sequence"/>
</dbReference>
<keyword evidence="5 7" id="KW-0472">Membrane</keyword>
<feature type="transmembrane region" description="Helical" evidence="7">
    <location>
        <begin position="78"/>
        <end position="97"/>
    </location>
</feature>
<feature type="transmembrane region" description="Helical" evidence="7">
    <location>
        <begin position="370"/>
        <end position="390"/>
    </location>
</feature>
<dbReference type="PANTHER" id="PTHR30618">
    <property type="entry name" value="NCS1 FAMILY PURINE/PYRIMIDINE TRANSPORTER"/>
    <property type="match status" value="1"/>
</dbReference>
<dbReference type="Pfam" id="PF02133">
    <property type="entry name" value="Transp_cyt_pur"/>
    <property type="match status" value="1"/>
</dbReference>
<comment type="subcellular location">
    <subcellularLocation>
        <location evidence="1">Membrane</location>
        <topology evidence="1">Multi-pass membrane protein</topology>
    </subcellularLocation>
</comment>
<keyword evidence="3 7" id="KW-0812">Transmembrane</keyword>
<feature type="transmembrane region" description="Helical" evidence="7">
    <location>
        <begin position="481"/>
        <end position="500"/>
    </location>
</feature>
<dbReference type="AlphaFoldDB" id="A0A194XH77"/>
<organism evidence="8 9">
    <name type="scientific">Mollisia scopiformis</name>
    <name type="common">Conifer needle endophyte fungus</name>
    <name type="synonym">Phialocephala scopiformis</name>
    <dbReference type="NCBI Taxonomy" id="149040"/>
    <lineage>
        <taxon>Eukaryota</taxon>
        <taxon>Fungi</taxon>
        <taxon>Dikarya</taxon>
        <taxon>Ascomycota</taxon>
        <taxon>Pezizomycotina</taxon>
        <taxon>Leotiomycetes</taxon>
        <taxon>Helotiales</taxon>
        <taxon>Mollisiaceae</taxon>
        <taxon>Mollisia</taxon>
    </lineage>
</organism>
<dbReference type="Gene3D" id="1.10.4160.10">
    <property type="entry name" value="Hydantoin permease"/>
    <property type="match status" value="1"/>
</dbReference>
<feature type="transmembrane region" description="Helical" evidence="7">
    <location>
        <begin position="48"/>
        <end position="66"/>
    </location>
</feature>